<dbReference type="Proteomes" id="UP000279259">
    <property type="component" value="Unassembled WGS sequence"/>
</dbReference>
<keyword evidence="3" id="KW-1185">Reference proteome</keyword>
<dbReference type="AlphaFoldDB" id="A0A427YVT3"/>
<name>A0A427YVT3_9TREE</name>
<feature type="region of interest" description="Disordered" evidence="1">
    <location>
        <begin position="1"/>
        <end position="20"/>
    </location>
</feature>
<evidence type="ECO:0000313" key="2">
    <source>
        <dbReference type="EMBL" id="RSH95115.1"/>
    </source>
</evidence>
<proteinExistence type="predicted"/>
<sequence length="585" mass="65474">MPFSSEGPTNTNSHSPPSISQDAARQVIELPELRILILEELDRGSLFNVLTLSKTVYPSVIETLYREISFEVANSLAEDDPQYELHRQSVRTIRSEPAGSSSGVIIFSESSFTAFQQKFPRLNTLISTHGVYNTTTTLTLSQTGELSMIFARRLHFSANGIGPSLDRLWVPTPWSGLQMDTSFELHIITHDYVRADGEPTDKVQRYIDDLKAGELHRGVWSVEFDGFPCHLGDLADMCLARKEHEKKLQVIRVTGLHDFDLESFERIVRFAGPWLRVLELSWDLGNKGTRSRASLMDLPSFIDLVIDNCPILESLSITLSILHPSSECQAVRENHFRPASKCHPRPLKRVALEIDGPAGMVPALSVASHLARLGNKETKYAVTARNDSNDLFKSGVQSDTDLHPCGPVLDFLTYLFSQPPTRFNRLQTVYFNELDVHTVEQAIALRFDGNDIPLPRPLDHIRPQWSEIPNLGTIIRDSMEAVLHTFPDLADQSGKVQPTYIPRPNAEEETALLSSLRAALGSCETTSVAMHRLAAELEAFHQLHQALKGTLSELELCIILREEAVREEAEGRRKNTITPMAESEA</sequence>
<reference evidence="2 3" key="1">
    <citation type="submission" date="2018-11" db="EMBL/GenBank/DDBJ databases">
        <title>Genome sequence of Saitozyma podzolica DSM 27192.</title>
        <authorList>
            <person name="Aliyu H."/>
            <person name="Gorte O."/>
            <person name="Ochsenreither K."/>
        </authorList>
    </citation>
    <scope>NUCLEOTIDE SEQUENCE [LARGE SCALE GENOMIC DNA]</scope>
    <source>
        <strain evidence="2 3">DSM 27192</strain>
    </source>
</reference>
<protein>
    <submittedName>
        <fullName evidence="2">Uncharacterized protein</fullName>
    </submittedName>
</protein>
<dbReference type="EMBL" id="RSCD01000001">
    <property type="protein sequence ID" value="RSH95115.1"/>
    <property type="molecule type" value="Genomic_DNA"/>
</dbReference>
<accession>A0A427YVT3</accession>
<gene>
    <name evidence="2" type="ORF">EHS25_000201</name>
</gene>
<dbReference type="OrthoDB" id="10327821at2759"/>
<comment type="caution">
    <text evidence="2">The sequence shown here is derived from an EMBL/GenBank/DDBJ whole genome shotgun (WGS) entry which is preliminary data.</text>
</comment>
<evidence type="ECO:0000313" key="3">
    <source>
        <dbReference type="Proteomes" id="UP000279259"/>
    </source>
</evidence>
<organism evidence="2 3">
    <name type="scientific">Saitozyma podzolica</name>
    <dbReference type="NCBI Taxonomy" id="1890683"/>
    <lineage>
        <taxon>Eukaryota</taxon>
        <taxon>Fungi</taxon>
        <taxon>Dikarya</taxon>
        <taxon>Basidiomycota</taxon>
        <taxon>Agaricomycotina</taxon>
        <taxon>Tremellomycetes</taxon>
        <taxon>Tremellales</taxon>
        <taxon>Trimorphomycetaceae</taxon>
        <taxon>Saitozyma</taxon>
    </lineage>
</organism>
<evidence type="ECO:0000256" key="1">
    <source>
        <dbReference type="SAM" id="MobiDB-lite"/>
    </source>
</evidence>